<keyword evidence="2" id="KW-1185">Reference proteome</keyword>
<sequence length="1448" mass="156154">MPDRWPHSGQYHDPNPNTNSQSNPDVARLPSLPPLERMQRRQDTTSSYTSIGTTPDFETLLNEQAGSRDGDSNDRNVAESGSGQVWDSGGFGQQFSPIGNGDIHALDELAFQQQQNQQRQHQQQQQFHMHAAIPPNQRSASFVSSHGLAVPLSAPVQRRRLSSTVSLPRDRRRSSENSRDVQSSGHLANGGTSHFSEIGRTHLQPIQPHAAQPFLQQTQMYQLQREGPHAGDEDLQYMSQERVMAYLQSQGMLSVRATGSMQTGAFEQYGMPDAAGTYPLMPPGLSEAEQAAMFRAMMVLSQQHSGRQQPTSGNTFNYEDPGIWLADAGPNGGIPQHYTSSDAGRHLSPGLQGGDYDHNVPTTAPPAFSHLDLRRMSQDYQLYGNMRQANDSEGQTPSTAPAYNLANEFSMAMQQQQQQQQQHQQQQQQQQQAMGNQFSDYRSPHLMATAISPGPSPLLAPRQIGRIHPNDMGNDSFELQQAQAQAFAQAQLQSQIQHQQGQSAQYEANLGNNLAVEAMVRMHHHHRNSSGASSYAGSVHSGLEGLEDQFLSATGLGKFGEITAEDYATSDFGGREATGLLDVEQFVDMDGGAAHSHSIASTGSDTGSGRIDMVPLAAQTGNEPVFGVWTTTQNSQSPVKDEPLWQTKVDAEISASPGSTSGRPLGEVTMYADPLPLNSSRGNASFGNIHSQGHQQTHAPHQMMAALDASAGVSEFGKRMNSISSTRTPSTSSSLSATNHTIARTVSPLSGSNNGPMRASPTRSGTLDSADGFAMPPFPPQGTSSPGSGGSRSNSPVPPSRQPHRVKTLSGPQIKPHSPPLLIIPDTSSPSPSIIPVPLYPNRNNANLPENGKNALSGFLHQPGQMTLGIPTGGNAGGPTAGGSFLSPIGPGGPSINIVPSTPTSGLREARGIWEKLAIQAQHDQRAKQQQQAQGNSGTTDATIPAPQGPLRRASHAGIYVPLTIDEGVAMPDGVKDVMSPTQGQVTGPQAFHAPTLVTPPFRQRTRSEGAINAMVSDFGLSTNIRQQLLEHRQSDESIDPRMLMGASGMSSRSSTPGFAVGTTDGAGVVYMGSNGLPVFVPAQGVLPGPESFGANFILTNDGRRLSFDSRLERASVLMGSNANHPASMWDQVPRNIKQEDFDNLLTSMVVAPGDEQGRLRVGVPRQHSRQVKSEDWGRPAHVVDPQRCETNLTRIIFAEAKPQSTSRRGSLTSTGSGSRGNSPSRPRASSPYGRPPINDTVPYPKQSEHVSPTKSNLSLQDSGSEASGNSARRGRGMRTSDSGRASGNKIPRAKVTTPATEMASRGRRTSDGLFECPVPGCDSTFTRQFNLKGHIRSHNEERPYKCTFEGCDKSFARQHDCKRHMQLHIGIKPFICENCNRTFARLDALSRHQCAMRHPLPTNPDGSLMSESKYRAEMERRKKALQAQSPALTTVSEGSRVQVKMEE</sequence>
<protein>
    <submittedName>
        <fullName evidence="1">Uncharacterized protein</fullName>
    </submittedName>
</protein>
<gene>
    <name evidence="1" type="ORF">QFC24_002417</name>
</gene>
<dbReference type="Proteomes" id="UP001234202">
    <property type="component" value="Unassembled WGS sequence"/>
</dbReference>
<name>A0ACC2XQ02_9TREE</name>
<comment type="caution">
    <text evidence="1">The sequence shown here is derived from an EMBL/GenBank/DDBJ whole genome shotgun (WGS) entry which is preliminary data.</text>
</comment>
<evidence type="ECO:0000313" key="1">
    <source>
        <dbReference type="EMBL" id="KAJ9126144.1"/>
    </source>
</evidence>
<evidence type="ECO:0000313" key="2">
    <source>
        <dbReference type="Proteomes" id="UP001234202"/>
    </source>
</evidence>
<dbReference type="EMBL" id="JASBWV010000006">
    <property type="protein sequence ID" value="KAJ9126144.1"/>
    <property type="molecule type" value="Genomic_DNA"/>
</dbReference>
<proteinExistence type="predicted"/>
<organism evidence="1 2">
    <name type="scientific">Naganishia onofrii</name>
    <dbReference type="NCBI Taxonomy" id="1851511"/>
    <lineage>
        <taxon>Eukaryota</taxon>
        <taxon>Fungi</taxon>
        <taxon>Dikarya</taxon>
        <taxon>Basidiomycota</taxon>
        <taxon>Agaricomycotina</taxon>
        <taxon>Tremellomycetes</taxon>
        <taxon>Filobasidiales</taxon>
        <taxon>Filobasidiaceae</taxon>
        <taxon>Naganishia</taxon>
    </lineage>
</organism>
<reference evidence="1" key="1">
    <citation type="submission" date="2023-04" db="EMBL/GenBank/DDBJ databases">
        <title>Draft Genome sequencing of Naganishia species isolated from polar environments using Oxford Nanopore Technology.</title>
        <authorList>
            <person name="Leo P."/>
            <person name="Venkateswaran K."/>
        </authorList>
    </citation>
    <scope>NUCLEOTIDE SEQUENCE</scope>
    <source>
        <strain evidence="1">DBVPG 5303</strain>
    </source>
</reference>
<accession>A0ACC2XQ02</accession>